<feature type="transmembrane region" description="Helical" evidence="1">
    <location>
        <begin position="121"/>
        <end position="143"/>
    </location>
</feature>
<dbReference type="EMBL" id="JAKIKS010000005">
    <property type="protein sequence ID" value="MCL1123376.1"/>
    <property type="molecule type" value="Genomic_DNA"/>
</dbReference>
<dbReference type="Proteomes" id="UP001203423">
    <property type="component" value="Unassembled WGS sequence"/>
</dbReference>
<feature type="transmembrane region" description="Helical" evidence="1">
    <location>
        <begin position="82"/>
        <end position="100"/>
    </location>
</feature>
<dbReference type="InterPro" id="IPR021315">
    <property type="entry name" value="Gap/Sap"/>
</dbReference>
<keyword evidence="1" id="KW-0472">Membrane</keyword>
<evidence type="ECO:0000256" key="1">
    <source>
        <dbReference type="SAM" id="Phobius"/>
    </source>
</evidence>
<feature type="transmembrane region" description="Helical" evidence="1">
    <location>
        <begin position="155"/>
        <end position="183"/>
    </location>
</feature>
<evidence type="ECO:0000313" key="2">
    <source>
        <dbReference type="EMBL" id="MCL1123376.1"/>
    </source>
</evidence>
<gene>
    <name evidence="2" type="ORF">L2764_02480</name>
</gene>
<feature type="transmembrane region" description="Helical" evidence="1">
    <location>
        <begin position="204"/>
        <end position="226"/>
    </location>
</feature>
<keyword evidence="1" id="KW-0812">Transmembrane</keyword>
<dbReference type="RefSeq" id="WP_248938664.1">
    <property type="nucleotide sequence ID" value="NZ_JAKIKS010000005.1"/>
</dbReference>
<dbReference type="Pfam" id="PF11139">
    <property type="entry name" value="SfLAP"/>
    <property type="match status" value="1"/>
</dbReference>
<keyword evidence="1" id="KW-1133">Transmembrane helix</keyword>
<accession>A0ABT0L6P7</accession>
<comment type="caution">
    <text evidence="2">The sequence shown here is derived from an EMBL/GenBank/DDBJ whole genome shotgun (WGS) entry which is preliminary data.</text>
</comment>
<feature type="transmembrane region" description="Helical" evidence="1">
    <location>
        <begin position="6"/>
        <end position="31"/>
    </location>
</feature>
<feature type="transmembrane region" description="Helical" evidence="1">
    <location>
        <begin position="38"/>
        <end position="62"/>
    </location>
</feature>
<name>A0ABT0L6P7_9GAMM</name>
<keyword evidence="3" id="KW-1185">Reference proteome</keyword>
<protein>
    <submittedName>
        <fullName evidence="2">GAP family protein</fullName>
    </submittedName>
</protein>
<proteinExistence type="predicted"/>
<reference evidence="2 3" key="1">
    <citation type="submission" date="2022-01" db="EMBL/GenBank/DDBJ databases">
        <title>Whole genome-based taxonomy of the Shewanellaceae.</title>
        <authorList>
            <person name="Martin-Rodriguez A.J."/>
        </authorList>
    </citation>
    <scope>NUCLEOTIDE SEQUENCE [LARGE SCALE GENOMIC DNA]</scope>
    <source>
        <strain evidence="2 3">DSM 17177</strain>
    </source>
</reference>
<evidence type="ECO:0000313" key="3">
    <source>
        <dbReference type="Proteomes" id="UP001203423"/>
    </source>
</evidence>
<organism evidence="2 3">
    <name type="scientific">Shewanella surugensis</name>
    <dbReference type="NCBI Taxonomy" id="212020"/>
    <lineage>
        <taxon>Bacteria</taxon>
        <taxon>Pseudomonadati</taxon>
        <taxon>Pseudomonadota</taxon>
        <taxon>Gammaproteobacteria</taxon>
        <taxon>Alteromonadales</taxon>
        <taxon>Shewanellaceae</taxon>
        <taxon>Shewanella</taxon>
    </lineage>
</organism>
<sequence>MVSLIFILIAIALIDSTSMIPIALLPFAAILGGKRPIVGALSFILGIVLIYSLSGLLLLLGFDFIFEVIAPSMSRWWNQPNTIELILQLIVGAVLLIYAWQQYRSPLITKDNETIVAISPFQAFTLGVSLTIIGLPGAIPYFGAIEQILRAHLNFLAAVSALILYNVAFVLPFLALLLIRLLLPNHSGAVFGAISTQIKRWGKPIIVSCVAILGCFLVADSIGWFFGYPLLATNSL</sequence>